<organism evidence="1 2">
    <name type="scientific">Paeniroseomonas aquatica</name>
    <dbReference type="NCBI Taxonomy" id="373043"/>
    <lineage>
        <taxon>Bacteria</taxon>
        <taxon>Pseudomonadati</taxon>
        <taxon>Pseudomonadota</taxon>
        <taxon>Alphaproteobacteria</taxon>
        <taxon>Acetobacterales</taxon>
        <taxon>Acetobacteraceae</taxon>
        <taxon>Paeniroseomonas</taxon>
    </lineage>
</organism>
<dbReference type="InterPro" id="IPR036938">
    <property type="entry name" value="PAP2/HPO_sf"/>
</dbReference>
<name>A0ABT8A5F0_9PROT</name>
<evidence type="ECO:0000313" key="2">
    <source>
        <dbReference type="Proteomes" id="UP001529369"/>
    </source>
</evidence>
<comment type="caution">
    <text evidence="1">The sequence shown here is derived from an EMBL/GenBank/DDBJ whole genome shotgun (WGS) entry which is preliminary data.</text>
</comment>
<dbReference type="SUPFAM" id="SSF48317">
    <property type="entry name" value="Acid phosphatase/Vanadium-dependent haloperoxidase"/>
    <property type="match status" value="1"/>
</dbReference>
<protein>
    <recommendedName>
        <fullName evidence="3">Phosphatidic acid phosphatase type 2/haloperoxidase domain-containing protein</fullName>
    </recommendedName>
</protein>
<gene>
    <name evidence="1" type="ORF">QWZ14_11460</name>
</gene>
<dbReference type="Proteomes" id="UP001529369">
    <property type="component" value="Unassembled WGS sequence"/>
</dbReference>
<proteinExistence type="predicted"/>
<keyword evidence="2" id="KW-1185">Reference proteome</keyword>
<sequence>MQGIVAGCAVFEVWQHNNLLRSADSAACLAQFSVDIGDRRVFAGVHYPTDNVASWILAMNLIPHIFKEPEPILKFAKFAITERSHVYKELQKRATATVALTKPIAALDAALSI</sequence>
<accession>A0ABT8A5F0</accession>
<evidence type="ECO:0000313" key="1">
    <source>
        <dbReference type="EMBL" id="MDN3564977.1"/>
    </source>
</evidence>
<evidence type="ECO:0008006" key="3">
    <source>
        <dbReference type="Google" id="ProtNLM"/>
    </source>
</evidence>
<dbReference type="Gene3D" id="1.20.144.10">
    <property type="entry name" value="Phosphatidic acid phosphatase type 2/haloperoxidase"/>
    <property type="match status" value="1"/>
</dbReference>
<reference evidence="2" key="1">
    <citation type="journal article" date="2019" name="Int. J. Syst. Evol. Microbiol.">
        <title>The Global Catalogue of Microorganisms (GCM) 10K type strain sequencing project: providing services to taxonomists for standard genome sequencing and annotation.</title>
        <authorList>
            <consortium name="The Broad Institute Genomics Platform"/>
            <consortium name="The Broad Institute Genome Sequencing Center for Infectious Disease"/>
            <person name="Wu L."/>
            <person name="Ma J."/>
        </authorList>
    </citation>
    <scope>NUCLEOTIDE SEQUENCE [LARGE SCALE GENOMIC DNA]</scope>
    <source>
        <strain evidence="2">CECT 7131</strain>
    </source>
</reference>
<dbReference type="EMBL" id="JAUFPN010000126">
    <property type="protein sequence ID" value="MDN3564977.1"/>
    <property type="molecule type" value="Genomic_DNA"/>
</dbReference>